<dbReference type="InterPro" id="IPR009057">
    <property type="entry name" value="Homeodomain-like_sf"/>
</dbReference>
<proteinExistence type="predicted"/>
<evidence type="ECO:0000313" key="2">
    <source>
        <dbReference type="EMBL" id="GKT05391.1"/>
    </source>
</evidence>
<dbReference type="InterPro" id="IPR014875">
    <property type="entry name" value="Mor_transcription_activator"/>
</dbReference>
<dbReference type="RefSeq" id="WP_407882650.1">
    <property type="nucleotide sequence ID" value="NZ_BQXO01000002.1"/>
</dbReference>
<dbReference type="Proteomes" id="UP001628078">
    <property type="component" value="Unassembled WGS sequence"/>
</dbReference>
<comment type="caution">
    <text evidence="2">The sequence shown here is derived from an EMBL/GenBank/DDBJ whole genome shotgun (WGS) entry which is preliminary data.</text>
</comment>
<name>A0ABQ5JLN4_9LACO</name>
<dbReference type="SUPFAM" id="SSF46689">
    <property type="entry name" value="Homeodomain-like"/>
    <property type="match status" value="1"/>
</dbReference>
<sequence>MGDIDEDALQDTYQRIAKEIGVENMLKIYRLCRGEQISFPLHMYSRERVISAVKKQYDGTNLRELADRYGYSRRWLRSVLKNSSQLETNNKFI</sequence>
<protein>
    <recommendedName>
        <fullName evidence="1">Mor transcription activator domain-containing protein</fullName>
    </recommendedName>
</protein>
<evidence type="ECO:0000259" key="1">
    <source>
        <dbReference type="Pfam" id="PF08765"/>
    </source>
</evidence>
<accession>A0ABQ5JLN4</accession>
<dbReference type="Pfam" id="PF08765">
    <property type="entry name" value="Mor"/>
    <property type="match status" value="1"/>
</dbReference>
<keyword evidence="3" id="KW-1185">Reference proteome</keyword>
<dbReference type="Gene3D" id="1.10.10.60">
    <property type="entry name" value="Homeodomain-like"/>
    <property type="match status" value="1"/>
</dbReference>
<dbReference type="EMBL" id="BQXO01000002">
    <property type="protein sequence ID" value="GKT05391.1"/>
    <property type="molecule type" value="Genomic_DNA"/>
</dbReference>
<organism evidence="2 3">
    <name type="scientific">Furfurilactobacillus curtus</name>
    <dbReference type="NCBI Taxonomy" id="1746200"/>
    <lineage>
        <taxon>Bacteria</taxon>
        <taxon>Bacillati</taxon>
        <taxon>Bacillota</taxon>
        <taxon>Bacilli</taxon>
        <taxon>Lactobacillales</taxon>
        <taxon>Lactobacillaceae</taxon>
        <taxon>Furfurilactobacillus</taxon>
    </lineage>
</organism>
<gene>
    <name evidence="2" type="ORF">JCM31185_06800</name>
</gene>
<evidence type="ECO:0000313" key="3">
    <source>
        <dbReference type="Proteomes" id="UP001628078"/>
    </source>
</evidence>
<feature type="domain" description="Mor transcription activator" evidence="1">
    <location>
        <begin position="14"/>
        <end position="90"/>
    </location>
</feature>
<reference evidence="2 3" key="1">
    <citation type="submission" date="2022-03" db="EMBL/GenBank/DDBJ databases">
        <title>Draft genome sequence of Furfurilactobacillus curtus JCM 31185.</title>
        <authorList>
            <person name="Suzuki S."/>
            <person name="Endo A."/>
            <person name="Kajikawa A."/>
        </authorList>
    </citation>
    <scope>NUCLEOTIDE SEQUENCE [LARGE SCALE GENOMIC DNA]</scope>
    <source>
        <strain evidence="2 3">JCM 31185</strain>
    </source>
</reference>